<dbReference type="EMBL" id="RFFG01000030">
    <property type="protein sequence ID" value="RMI42833.1"/>
    <property type="molecule type" value="Genomic_DNA"/>
</dbReference>
<dbReference type="PRINTS" id="PR00364">
    <property type="entry name" value="DISEASERSIST"/>
</dbReference>
<feature type="domain" description="OmpR/PhoB-type" evidence="7">
    <location>
        <begin position="1"/>
        <end position="90"/>
    </location>
</feature>
<evidence type="ECO:0000256" key="1">
    <source>
        <dbReference type="ARBA" id="ARBA00005820"/>
    </source>
</evidence>
<dbReference type="InterPro" id="IPR051677">
    <property type="entry name" value="AfsR-DnrI-RedD_regulator"/>
</dbReference>
<dbReference type="SUPFAM" id="SSF48452">
    <property type="entry name" value="TPR-like"/>
    <property type="match status" value="3"/>
</dbReference>
<dbReference type="Gene3D" id="1.25.40.10">
    <property type="entry name" value="Tetratricopeptide repeat domain"/>
    <property type="match status" value="3"/>
</dbReference>
<evidence type="ECO:0000256" key="2">
    <source>
        <dbReference type="ARBA" id="ARBA00023015"/>
    </source>
</evidence>
<evidence type="ECO:0000256" key="6">
    <source>
        <dbReference type="SAM" id="MobiDB-lite"/>
    </source>
</evidence>
<keyword evidence="4" id="KW-0804">Transcription</keyword>
<gene>
    <name evidence="8" type="ORF">EBO15_18535</name>
</gene>
<evidence type="ECO:0000313" key="8">
    <source>
        <dbReference type="EMBL" id="RMI42833.1"/>
    </source>
</evidence>
<dbReference type="PANTHER" id="PTHR35807:SF1">
    <property type="entry name" value="TRANSCRIPTIONAL REGULATOR REDD"/>
    <property type="match status" value="1"/>
</dbReference>
<feature type="region of interest" description="Disordered" evidence="6">
    <location>
        <begin position="1046"/>
        <end position="1071"/>
    </location>
</feature>
<evidence type="ECO:0000259" key="7">
    <source>
        <dbReference type="PROSITE" id="PS51755"/>
    </source>
</evidence>
<comment type="caution">
    <text evidence="8">The sequence shown here is derived from an EMBL/GenBank/DDBJ whole genome shotgun (WGS) entry which is preliminary data.</text>
</comment>
<evidence type="ECO:0000256" key="3">
    <source>
        <dbReference type="ARBA" id="ARBA00023125"/>
    </source>
</evidence>
<dbReference type="CDD" id="cd15831">
    <property type="entry name" value="BTAD"/>
    <property type="match status" value="1"/>
</dbReference>
<dbReference type="PANTHER" id="PTHR35807">
    <property type="entry name" value="TRANSCRIPTIONAL REGULATOR REDD-RELATED"/>
    <property type="match status" value="1"/>
</dbReference>
<accession>A0A3M2M1S4</accession>
<keyword evidence="9" id="KW-1185">Reference proteome</keyword>
<dbReference type="RefSeq" id="WP_122195655.1">
    <property type="nucleotide sequence ID" value="NZ_JBHSKC010000019.1"/>
</dbReference>
<dbReference type="SMART" id="SM01043">
    <property type="entry name" value="BTAD"/>
    <property type="match status" value="1"/>
</dbReference>
<dbReference type="Gene3D" id="3.40.50.300">
    <property type="entry name" value="P-loop containing nucleotide triphosphate hydrolases"/>
    <property type="match status" value="1"/>
</dbReference>
<dbReference type="Pfam" id="PF13374">
    <property type="entry name" value="TPR_10"/>
    <property type="match status" value="1"/>
</dbReference>
<dbReference type="Pfam" id="PF03704">
    <property type="entry name" value="BTAD"/>
    <property type="match status" value="1"/>
</dbReference>
<dbReference type="InterPro" id="IPR005158">
    <property type="entry name" value="BTAD"/>
</dbReference>
<dbReference type="FunFam" id="1.25.40.10:FF:000222">
    <property type="entry name" value="SARP family transcriptional regulator"/>
    <property type="match status" value="1"/>
</dbReference>
<dbReference type="Pfam" id="PF13424">
    <property type="entry name" value="TPR_12"/>
    <property type="match status" value="2"/>
</dbReference>
<dbReference type="GO" id="GO:0003677">
    <property type="term" value="F:DNA binding"/>
    <property type="evidence" value="ECO:0007669"/>
    <property type="project" value="UniProtKB-UniRule"/>
</dbReference>
<protein>
    <recommendedName>
        <fullName evidence="7">OmpR/PhoB-type domain-containing protein</fullName>
    </recommendedName>
</protein>
<dbReference type="Pfam" id="PF13401">
    <property type="entry name" value="AAA_22"/>
    <property type="match status" value="1"/>
</dbReference>
<dbReference type="InterPro" id="IPR011990">
    <property type="entry name" value="TPR-like_helical_dom_sf"/>
</dbReference>
<evidence type="ECO:0000256" key="4">
    <source>
        <dbReference type="ARBA" id="ARBA00023163"/>
    </source>
</evidence>
<dbReference type="OrthoDB" id="5521887at2"/>
<organism evidence="8 9">
    <name type="scientific">Actinomadura harenae</name>
    <dbReference type="NCBI Taxonomy" id="2483351"/>
    <lineage>
        <taxon>Bacteria</taxon>
        <taxon>Bacillati</taxon>
        <taxon>Actinomycetota</taxon>
        <taxon>Actinomycetes</taxon>
        <taxon>Streptosporangiales</taxon>
        <taxon>Thermomonosporaceae</taxon>
        <taxon>Actinomadura</taxon>
    </lineage>
</organism>
<sequence>MEFRILGPLDIRSPDRPLAVKGSKPRTVLKALLLRHDQAVPYQTLSEMLWGDAPPSTSTAQLYTYVSRLRKLLGPDVVIVRQQPGYLLRLGSAWLDYDEFHDLVQRGRELTAAGHHADAAAEITRALALWRGPAPLADVADPFVAAELPRLEEEYMAAVETGMSLDLALGRHQEVIAELTRLVTDHPYREKLHEQLMTALYRSGRQADALAVYDTARRTLRDELGVDPSEELRAAHLSILNQEPLSVPARVRADLDRPGSPFPDEPEPRRPVSAWHGVRPAMLPHDIADFTGRAGDLDRLLSLVRGSAPLPQPDTRPDTDGVPSARWDVEPAGAPGGGAAGVVTVISGMPGVGKTALAVRAAHLLAGDFPDGQLYVDLRGAEGRRLDPAEVLAWFLRALGGDIVLPSTLEERRQLYRSRLTDRRVLVVLDNAADVRQVRPLLPGGGRCGVIVTSGQPLGAIEGSAHLPLAPLDLADGLAFVATVAGRPGCAADEPEAARRLVELCGGLPIALRVACARGASRPHWRLARLVASLEDEQDRLDELQLGDLDVRASLRFSYEGLRDVDRRAFRALGSLGVPSFPGWAVGAVLGLPQARAARIAERLVDARLLDTVAAGPEPLFDRYRFHDLVRLFAREVAAEEDPPAERDTVLDRAFAAWLSLAVAGDRRLPSQCFGVLRAEVPFPVACPDLRDTLVAEPFSWFDAELSTLVALIHQACRTGRTTAAWQLAQALTNYFDMRHRFDEWTSTHEALLAAGREHGDRLAEAVAHRGLTELAAFFKDADAHHGHAEAARALFAGLGERVGEVDALVHCADGYRQAGEHERAVAALTAALDTARRIGHRVGEAQCLAGLGEIRLELGEPESAAELFRGGEVIWTALGRPRYATLMLRNIGIIERDTGRFAEAAAHLEECRSRLTVLGDRIGVAYALNSLGDLYRLWDQPERARSLYRQAIGQFTELGLAGGFGHAVALRGLGEVLLSQGDPAAAVVLLEHAVQIWRALAMPLWEARTLLALGDAQDASGARGNAEGSWREALARCADHGYPEESEARSRLDPVSGLAPDQAAPWNAPSTGASGGAVCSCFPMVSGHAD</sequence>
<comment type="similarity">
    <text evidence="1">Belongs to the AfsR/DnrI/RedD regulatory family.</text>
</comment>
<dbReference type="SMART" id="SM00028">
    <property type="entry name" value="TPR"/>
    <property type="match status" value="6"/>
</dbReference>
<dbReference type="GO" id="GO:0016887">
    <property type="term" value="F:ATP hydrolysis activity"/>
    <property type="evidence" value="ECO:0007669"/>
    <property type="project" value="InterPro"/>
</dbReference>
<evidence type="ECO:0000256" key="5">
    <source>
        <dbReference type="PROSITE-ProRule" id="PRU01091"/>
    </source>
</evidence>
<dbReference type="AlphaFoldDB" id="A0A3M2M1S4"/>
<dbReference type="InterPro" id="IPR049945">
    <property type="entry name" value="AAA_22"/>
</dbReference>
<dbReference type="PROSITE" id="PS51755">
    <property type="entry name" value="OMPR_PHOB"/>
    <property type="match status" value="1"/>
</dbReference>
<dbReference type="Proteomes" id="UP000282674">
    <property type="component" value="Unassembled WGS sequence"/>
</dbReference>
<name>A0A3M2M1S4_9ACTN</name>
<dbReference type="InterPro" id="IPR036388">
    <property type="entry name" value="WH-like_DNA-bd_sf"/>
</dbReference>
<keyword evidence="2" id="KW-0805">Transcription regulation</keyword>
<dbReference type="InterPro" id="IPR027417">
    <property type="entry name" value="P-loop_NTPase"/>
</dbReference>
<dbReference type="SUPFAM" id="SSF52540">
    <property type="entry name" value="P-loop containing nucleoside triphosphate hydrolases"/>
    <property type="match status" value="1"/>
</dbReference>
<dbReference type="InterPro" id="IPR019734">
    <property type="entry name" value="TPR_rpt"/>
</dbReference>
<dbReference type="SMART" id="SM00862">
    <property type="entry name" value="Trans_reg_C"/>
    <property type="match status" value="1"/>
</dbReference>
<dbReference type="SUPFAM" id="SSF46894">
    <property type="entry name" value="C-terminal effector domain of the bipartite response regulators"/>
    <property type="match status" value="1"/>
</dbReference>
<reference evidence="8 9" key="1">
    <citation type="submission" date="2018-10" db="EMBL/GenBank/DDBJ databases">
        <title>Isolation from soil.</title>
        <authorList>
            <person name="Hu J."/>
        </authorList>
    </citation>
    <scope>NUCLEOTIDE SEQUENCE [LARGE SCALE GENOMIC DNA]</scope>
    <source>
        <strain evidence="8 9">NEAU-Ht49</strain>
    </source>
</reference>
<dbReference type="GO" id="GO:0006355">
    <property type="term" value="P:regulation of DNA-templated transcription"/>
    <property type="evidence" value="ECO:0007669"/>
    <property type="project" value="InterPro"/>
</dbReference>
<feature type="DNA-binding region" description="OmpR/PhoB-type" evidence="5">
    <location>
        <begin position="1"/>
        <end position="90"/>
    </location>
</feature>
<dbReference type="Pfam" id="PF00486">
    <property type="entry name" value="Trans_reg_C"/>
    <property type="match status" value="1"/>
</dbReference>
<evidence type="ECO:0000313" key="9">
    <source>
        <dbReference type="Proteomes" id="UP000282674"/>
    </source>
</evidence>
<dbReference type="InterPro" id="IPR001867">
    <property type="entry name" value="OmpR/PhoB-type_DNA-bd"/>
</dbReference>
<dbReference type="InterPro" id="IPR016032">
    <property type="entry name" value="Sig_transdc_resp-reg_C-effctor"/>
</dbReference>
<keyword evidence="3 5" id="KW-0238">DNA-binding</keyword>
<dbReference type="GO" id="GO:0000160">
    <property type="term" value="P:phosphorelay signal transduction system"/>
    <property type="evidence" value="ECO:0007669"/>
    <property type="project" value="InterPro"/>
</dbReference>
<proteinExistence type="inferred from homology"/>
<dbReference type="Gene3D" id="1.10.10.10">
    <property type="entry name" value="Winged helix-like DNA-binding domain superfamily/Winged helix DNA-binding domain"/>
    <property type="match status" value="1"/>
</dbReference>